<dbReference type="InterPro" id="IPR049492">
    <property type="entry name" value="BD-FAE-like_dom"/>
</dbReference>
<dbReference type="SUPFAM" id="SSF53474">
    <property type="entry name" value="alpha/beta-Hydrolases"/>
    <property type="match status" value="1"/>
</dbReference>
<name>A0A2P7QYD0_9SPHN</name>
<dbReference type="Gene3D" id="3.40.50.1820">
    <property type="entry name" value="alpha/beta hydrolase"/>
    <property type="match status" value="1"/>
</dbReference>
<evidence type="ECO:0000256" key="1">
    <source>
        <dbReference type="ARBA" id="ARBA00022801"/>
    </source>
</evidence>
<dbReference type="PANTHER" id="PTHR48081:SF6">
    <property type="entry name" value="PEPTIDASE S9 PROLYL OLIGOPEPTIDASE CATALYTIC DOMAIN-CONTAINING PROTEIN"/>
    <property type="match status" value="1"/>
</dbReference>
<evidence type="ECO:0000313" key="5">
    <source>
        <dbReference type="Proteomes" id="UP000241167"/>
    </source>
</evidence>
<evidence type="ECO:0000313" key="4">
    <source>
        <dbReference type="EMBL" id="PSJ42978.1"/>
    </source>
</evidence>
<dbReference type="GO" id="GO:0016787">
    <property type="term" value="F:hydrolase activity"/>
    <property type="evidence" value="ECO:0007669"/>
    <property type="project" value="UniProtKB-KW"/>
</dbReference>
<dbReference type="Pfam" id="PF20434">
    <property type="entry name" value="BD-FAE"/>
    <property type="match status" value="1"/>
</dbReference>
<reference evidence="4 5" key="1">
    <citation type="submission" date="2018-03" db="EMBL/GenBank/DDBJ databases">
        <title>The draft genome of Sphingosinicella sp. GL-C-18.</title>
        <authorList>
            <person name="Liu L."/>
            <person name="Li L."/>
            <person name="Liang L."/>
            <person name="Zhang X."/>
            <person name="Wang T."/>
        </authorList>
    </citation>
    <scope>NUCLEOTIDE SEQUENCE [LARGE SCALE GENOMIC DNA]</scope>
    <source>
        <strain evidence="4 5">GL-C-18</strain>
    </source>
</reference>
<evidence type="ECO:0000256" key="2">
    <source>
        <dbReference type="SAM" id="MobiDB-lite"/>
    </source>
</evidence>
<dbReference type="InterPro" id="IPR029058">
    <property type="entry name" value="AB_hydrolase_fold"/>
</dbReference>
<accession>A0A2P7QYD0</accession>
<gene>
    <name evidence="4" type="ORF">C7I55_00765</name>
</gene>
<dbReference type="InterPro" id="IPR050300">
    <property type="entry name" value="GDXG_lipolytic_enzyme"/>
</dbReference>
<dbReference type="AlphaFoldDB" id="A0A2P7QYD0"/>
<dbReference type="Proteomes" id="UP000241167">
    <property type="component" value="Unassembled WGS sequence"/>
</dbReference>
<evidence type="ECO:0000259" key="3">
    <source>
        <dbReference type="Pfam" id="PF20434"/>
    </source>
</evidence>
<keyword evidence="5" id="KW-1185">Reference proteome</keyword>
<proteinExistence type="predicted"/>
<dbReference type="PANTHER" id="PTHR48081">
    <property type="entry name" value="AB HYDROLASE SUPERFAMILY PROTEIN C4A8.06C"/>
    <property type="match status" value="1"/>
</dbReference>
<sequence length="334" mass="35602">MKIDRRGAMALGMAGLAAARAAKGQPGSSGRPADPAETIHLWPNGAPGGERVRVTAKVTERSTSPEFHDRSAAHTRDPRMMVYRPAKPNGAAMLLIPGGGYRYSVLDKEGTEIALPFSQAGITCFVLLYRLPADGWAAGPDAPLQDAQRALRIIRSRAAEFGVDPKRVGVLGASAGGHLAASLSTGADRNVYAPVDRLDTVPARPDFALLLYPVISLSEPFVHAGSRKELLGVASAAEQIRAYSPNLQVRANTPPTFLVHAYDDGAVPIENSFLYSEALRSAKVPVETHYFEEGGHGFGIRQTKGLPAASWPTLFLNWAGRRGYLGPSASIKTD</sequence>
<feature type="region of interest" description="Disordered" evidence="2">
    <location>
        <begin position="22"/>
        <end position="49"/>
    </location>
</feature>
<protein>
    <submittedName>
        <fullName evidence="4">Alpha/beta hydrolase</fullName>
    </submittedName>
</protein>
<feature type="domain" description="BD-FAE-like" evidence="3">
    <location>
        <begin position="82"/>
        <end position="279"/>
    </location>
</feature>
<comment type="caution">
    <text evidence="4">The sequence shown here is derived from an EMBL/GenBank/DDBJ whole genome shotgun (WGS) entry which is preliminary data.</text>
</comment>
<dbReference type="RefSeq" id="WP_106510998.1">
    <property type="nucleotide sequence ID" value="NZ_PXYI01000001.1"/>
</dbReference>
<dbReference type="OrthoDB" id="9771666at2"/>
<keyword evidence="1 4" id="KW-0378">Hydrolase</keyword>
<organism evidence="4 5">
    <name type="scientific">Allosphingosinicella deserti</name>
    <dbReference type="NCBI Taxonomy" id="2116704"/>
    <lineage>
        <taxon>Bacteria</taxon>
        <taxon>Pseudomonadati</taxon>
        <taxon>Pseudomonadota</taxon>
        <taxon>Alphaproteobacteria</taxon>
        <taxon>Sphingomonadales</taxon>
        <taxon>Sphingomonadaceae</taxon>
        <taxon>Allosphingosinicella</taxon>
    </lineage>
</organism>
<dbReference type="EMBL" id="PXYI01000001">
    <property type="protein sequence ID" value="PSJ42978.1"/>
    <property type="molecule type" value="Genomic_DNA"/>
</dbReference>